<evidence type="ECO:0000313" key="1">
    <source>
        <dbReference type="EMBL" id="KAG5383949.1"/>
    </source>
</evidence>
<accession>A0ABQ7LBM2</accession>
<gene>
    <name evidence="1" type="primary">A09g506560.1_BraROA</name>
    <name evidence="1" type="ORF">IGI04_035419</name>
</gene>
<organism evidence="1 2">
    <name type="scientific">Brassica rapa subsp. trilocularis</name>
    <dbReference type="NCBI Taxonomy" id="1813537"/>
    <lineage>
        <taxon>Eukaryota</taxon>
        <taxon>Viridiplantae</taxon>
        <taxon>Streptophyta</taxon>
        <taxon>Embryophyta</taxon>
        <taxon>Tracheophyta</taxon>
        <taxon>Spermatophyta</taxon>
        <taxon>Magnoliopsida</taxon>
        <taxon>eudicotyledons</taxon>
        <taxon>Gunneridae</taxon>
        <taxon>Pentapetalae</taxon>
        <taxon>rosids</taxon>
        <taxon>malvids</taxon>
        <taxon>Brassicales</taxon>
        <taxon>Brassicaceae</taxon>
        <taxon>Brassiceae</taxon>
        <taxon>Brassica</taxon>
    </lineage>
</organism>
<proteinExistence type="predicted"/>
<comment type="caution">
    <text evidence="1">The sequence shown here is derived from an EMBL/GenBank/DDBJ whole genome shotgun (WGS) entry which is preliminary data.</text>
</comment>
<evidence type="ECO:0000313" key="2">
    <source>
        <dbReference type="Proteomes" id="UP000823674"/>
    </source>
</evidence>
<protein>
    <submittedName>
        <fullName evidence="1">Uncharacterized protein</fullName>
    </submittedName>
</protein>
<dbReference type="Proteomes" id="UP000823674">
    <property type="component" value="Chromosome A09"/>
</dbReference>
<dbReference type="PANTHER" id="PTHR31414">
    <property type="entry name" value="TRANSMEMBRANE PROTEIN DDB_G0292058"/>
    <property type="match status" value="1"/>
</dbReference>
<dbReference type="InterPro" id="IPR040283">
    <property type="entry name" value="DDB_G0292058-like"/>
</dbReference>
<dbReference type="EMBL" id="JADBGQ010000008">
    <property type="protein sequence ID" value="KAG5383949.1"/>
    <property type="molecule type" value="Genomic_DNA"/>
</dbReference>
<dbReference type="PANTHER" id="PTHR31414:SF16">
    <property type="entry name" value="TRANSMEMBRANE PROTEIN"/>
    <property type="match status" value="1"/>
</dbReference>
<reference evidence="1 2" key="1">
    <citation type="submission" date="2021-03" db="EMBL/GenBank/DDBJ databases">
        <authorList>
            <person name="King G.J."/>
            <person name="Bancroft I."/>
            <person name="Baten A."/>
            <person name="Bloomfield J."/>
            <person name="Borpatragohain P."/>
            <person name="He Z."/>
            <person name="Irish N."/>
            <person name="Irwin J."/>
            <person name="Liu K."/>
            <person name="Mauleon R.P."/>
            <person name="Moore J."/>
            <person name="Morris R."/>
            <person name="Ostergaard L."/>
            <person name="Wang B."/>
            <person name="Wells R."/>
        </authorList>
    </citation>
    <scope>NUCLEOTIDE SEQUENCE [LARGE SCALE GENOMIC DNA]</scope>
    <source>
        <strain evidence="1">R-o-18</strain>
        <tissue evidence="1">Leaf</tissue>
    </source>
</reference>
<sequence>MELNGELMKITRCRPTSLLSIMKKFWESIHKKRPQMEKAVKTFERVNTSKGGRAIPEDQRPDCFFFIACSDHPHAETTLSSILPCVDEQTTNQTLAQIKVVINSIVTVVNTFVYALANTNPSPGQNFYYNQSRPPMTPLCSSFDSNMEDRECVTWELSIGNASAVWESYICEVTKSDVCTTVGRVTPEIYKQLVAAVNESYALEHYTPPLLSFRDCNFVRDTFESITSDYCPPLERNLRVVNAGLGMIYVRDLECCYVWCCGYSTQTAPKGRKCLRILTSLK</sequence>
<keyword evidence="2" id="KW-1185">Reference proteome</keyword>
<name>A0ABQ7LBM2_BRACM</name>